<name>A0ABQ5TKB5_9BACI</name>
<dbReference type="EMBL" id="BSKO01000001">
    <property type="protein sequence ID" value="GLO66176.1"/>
    <property type="molecule type" value="Genomic_DNA"/>
</dbReference>
<comment type="caution">
    <text evidence="1">The sequence shown here is derived from an EMBL/GenBank/DDBJ whole genome shotgun (WGS) entry which is preliminary data.</text>
</comment>
<dbReference type="RefSeq" id="WP_317958058.1">
    <property type="nucleotide sequence ID" value="NZ_BSKO01000001.1"/>
</dbReference>
<organism evidence="1 2">
    <name type="scientific">Oceanobacillus kimchii</name>
    <dbReference type="NCBI Taxonomy" id="746691"/>
    <lineage>
        <taxon>Bacteria</taxon>
        <taxon>Bacillati</taxon>
        <taxon>Bacillota</taxon>
        <taxon>Bacilli</taxon>
        <taxon>Bacillales</taxon>
        <taxon>Bacillaceae</taxon>
        <taxon>Oceanobacillus</taxon>
    </lineage>
</organism>
<evidence type="ECO:0000313" key="2">
    <source>
        <dbReference type="Proteomes" id="UP001275436"/>
    </source>
</evidence>
<protein>
    <submittedName>
        <fullName evidence="1">Uncharacterized protein</fullName>
    </submittedName>
</protein>
<reference evidence="1 2" key="1">
    <citation type="submission" date="2023-02" db="EMBL/GenBank/DDBJ databases">
        <title>Oceanobacillus kimchii IFOP_LL358 isolated form Alexandrium catenella lab strain.</title>
        <authorList>
            <person name="Gajardo G."/>
            <person name="Ueki S."/>
            <person name="Maruyama F."/>
        </authorList>
    </citation>
    <scope>NUCLEOTIDE SEQUENCE [LARGE SCALE GENOMIC DNA]</scope>
    <source>
        <strain evidence="1 2">IFOP_LL358</strain>
    </source>
</reference>
<sequence>MIPENIMDVIDEVKDILDNMEKNDLDGWKISKDVLEEWVEKLDF</sequence>
<accession>A0ABQ5TKB5</accession>
<dbReference type="Proteomes" id="UP001275436">
    <property type="component" value="Unassembled WGS sequence"/>
</dbReference>
<evidence type="ECO:0000313" key="1">
    <source>
        <dbReference type="EMBL" id="GLO66176.1"/>
    </source>
</evidence>
<proteinExistence type="predicted"/>
<keyword evidence="2" id="KW-1185">Reference proteome</keyword>
<gene>
    <name evidence="1" type="ORF">MACH08_19600</name>
</gene>